<evidence type="ECO:0000313" key="2">
    <source>
        <dbReference type="Proteomes" id="UP000051442"/>
    </source>
</evidence>
<dbReference type="Proteomes" id="UP000051442">
    <property type="component" value="Unassembled WGS sequence"/>
</dbReference>
<proteinExistence type="predicted"/>
<reference evidence="1 2" key="1">
    <citation type="journal article" date="2015" name="Genome Announc.">
        <title>Expanding the biotechnology potential of lactobacilli through comparative genomics of 213 strains and associated genera.</title>
        <authorList>
            <person name="Sun Z."/>
            <person name="Harris H.M."/>
            <person name="McCann A."/>
            <person name="Guo C."/>
            <person name="Argimon S."/>
            <person name="Zhang W."/>
            <person name="Yang X."/>
            <person name="Jeffery I.B."/>
            <person name="Cooney J.C."/>
            <person name="Kagawa T.F."/>
            <person name="Liu W."/>
            <person name="Song Y."/>
            <person name="Salvetti E."/>
            <person name="Wrobel A."/>
            <person name="Rasinkangas P."/>
            <person name="Parkhill J."/>
            <person name="Rea M.C."/>
            <person name="O'Sullivan O."/>
            <person name="Ritari J."/>
            <person name="Douillard F.P."/>
            <person name="Paul Ross R."/>
            <person name="Yang R."/>
            <person name="Briner A.E."/>
            <person name="Felis G.E."/>
            <person name="de Vos W.M."/>
            <person name="Barrangou R."/>
            <person name="Klaenhammer T.R."/>
            <person name="Caufield P.W."/>
            <person name="Cui Y."/>
            <person name="Zhang H."/>
            <person name="O'Toole P.W."/>
        </authorList>
    </citation>
    <scope>NUCLEOTIDE SEQUENCE [LARGE SCALE GENOMIC DNA]</scope>
    <source>
        <strain evidence="1 2">DSM 23365</strain>
    </source>
</reference>
<comment type="caution">
    <text evidence="1">The sequence shown here is derived from an EMBL/GenBank/DDBJ whole genome shotgun (WGS) entry which is preliminary data.</text>
</comment>
<name>A0A0R2FJN8_9LACO</name>
<sequence length="191" mass="21430">MSHFSRRKLLGFLGALLIVVLALWGWQTYSRHHQLSAFKQQHPAESSIVIGTARITPFKNQITVPKSATGSQPVHFQLALTTPRNSASHRVAALTFQTTNAKAQLQYRYKAQTVHISVRQGAAQLTNAYDLNSSGSKLLLTHQQFNGAPSARVKTQLRTEAKRYESHLNWITRNVLSFENLRLLAERVSGK</sequence>
<evidence type="ECO:0000313" key="1">
    <source>
        <dbReference type="EMBL" id="KRN26517.1"/>
    </source>
</evidence>
<protein>
    <submittedName>
        <fullName evidence="1">Uncharacterized protein</fullName>
    </submittedName>
</protein>
<gene>
    <name evidence="1" type="ORF">FD14_GL001379</name>
</gene>
<dbReference type="AlphaFoldDB" id="A0A0R2FJN8"/>
<dbReference type="EMBL" id="AYZM01000021">
    <property type="protein sequence ID" value="KRN26517.1"/>
    <property type="molecule type" value="Genomic_DNA"/>
</dbReference>
<dbReference type="RefSeq" id="WP_054736817.1">
    <property type="nucleotide sequence ID" value="NZ_AYZM01000021.1"/>
</dbReference>
<accession>A0A0R2FJN8</accession>
<keyword evidence="2" id="KW-1185">Reference proteome</keyword>
<dbReference type="PATRIC" id="fig|1423804.4.peg.1489"/>
<organism evidence="1 2">
    <name type="scientific">Secundilactobacillus similis DSM 23365 = JCM 2765</name>
    <dbReference type="NCBI Taxonomy" id="1423804"/>
    <lineage>
        <taxon>Bacteria</taxon>
        <taxon>Bacillati</taxon>
        <taxon>Bacillota</taxon>
        <taxon>Bacilli</taxon>
        <taxon>Lactobacillales</taxon>
        <taxon>Lactobacillaceae</taxon>
        <taxon>Secundilactobacillus</taxon>
    </lineage>
</organism>